<feature type="non-terminal residue" evidence="1">
    <location>
        <position position="1"/>
    </location>
</feature>
<accession>A0A1A8QJW8</accession>
<sequence>TNTDLAKKYRRLMVKWKSRSEKSNAEEGGVP</sequence>
<evidence type="ECO:0000313" key="1">
    <source>
        <dbReference type="EMBL" id="SBR93404.1"/>
    </source>
</evidence>
<dbReference type="AlphaFoldDB" id="A0A1A8QJW8"/>
<protein>
    <submittedName>
        <fullName evidence="1">Coiled-coil domain containing 79</fullName>
    </submittedName>
</protein>
<gene>
    <name evidence="1" type="primary">CCDC79</name>
</gene>
<proteinExistence type="predicted"/>
<name>A0A1A8QJW8_9TELE</name>
<organism evidence="1">
    <name type="scientific">Nothobranchius rachovii</name>
    <name type="common">bluefin notho</name>
    <dbReference type="NCBI Taxonomy" id="451742"/>
    <lineage>
        <taxon>Eukaryota</taxon>
        <taxon>Metazoa</taxon>
        <taxon>Chordata</taxon>
        <taxon>Craniata</taxon>
        <taxon>Vertebrata</taxon>
        <taxon>Euteleostomi</taxon>
        <taxon>Actinopterygii</taxon>
        <taxon>Neopterygii</taxon>
        <taxon>Teleostei</taxon>
        <taxon>Neoteleostei</taxon>
        <taxon>Acanthomorphata</taxon>
        <taxon>Ovalentaria</taxon>
        <taxon>Atherinomorphae</taxon>
        <taxon>Cyprinodontiformes</taxon>
        <taxon>Nothobranchiidae</taxon>
        <taxon>Nothobranchius</taxon>
    </lineage>
</organism>
<dbReference type="EMBL" id="HAEH01011891">
    <property type="protein sequence ID" value="SBR93404.1"/>
    <property type="molecule type" value="Transcribed_RNA"/>
</dbReference>
<reference evidence="1" key="2">
    <citation type="submission" date="2016-06" db="EMBL/GenBank/DDBJ databases">
        <title>The genome of a short-lived fish provides insights into sex chromosome evolution and the genetic control of aging.</title>
        <authorList>
            <person name="Reichwald K."/>
            <person name="Felder M."/>
            <person name="Petzold A."/>
            <person name="Koch P."/>
            <person name="Groth M."/>
            <person name="Platzer M."/>
        </authorList>
    </citation>
    <scope>NUCLEOTIDE SEQUENCE</scope>
    <source>
        <tissue evidence="1">Brain</tissue>
    </source>
</reference>
<reference evidence="1" key="1">
    <citation type="submission" date="2016-05" db="EMBL/GenBank/DDBJ databases">
        <authorList>
            <person name="Lavstsen T."/>
            <person name="Jespersen J.S."/>
        </authorList>
    </citation>
    <scope>NUCLEOTIDE SEQUENCE</scope>
    <source>
        <tissue evidence="1">Brain</tissue>
    </source>
</reference>